<keyword evidence="5" id="KW-0328">Glycosyltransferase</keyword>
<evidence type="ECO:0000256" key="10">
    <source>
        <dbReference type="ARBA" id="ARBA00023316"/>
    </source>
</evidence>
<dbReference type="Gene3D" id="2.60.120.940">
    <property type="entry name" value="EmbC, C-terminal domain, subdomain 2"/>
    <property type="match status" value="1"/>
</dbReference>
<dbReference type="Pfam" id="PF04602">
    <property type="entry name" value="Arabinose_trans"/>
    <property type="match status" value="1"/>
</dbReference>
<proteinExistence type="inferred from homology"/>
<dbReference type="InterPro" id="IPR042486">
    <property type="entry name" value="Arabino_trans_C_2"/>
</dbReference>
<evidence type="ECO:0000256" key="2">
    <source>
        <dbReference type="ARBA" id="ARBA00004651"/>
    </source>
</evidence>
<evidence type="ECO:0000256" key="6">
    <source>
        <dbReference type="ARBA" id="ARBA00022679"/>
    </source>
</evidence>
<reference evidence="11" key="1">
    <citation type="journal article" date="2021" name="Nat. Microbiol.">
        <title>Cocultivation of an ultrasmall environmental parasitic bacterium with lytic ability against bacteria associated with wastewater foams.</title>
        <authorList>
            <person name="Batinovic S."/>
            <person name="Rose J.J.A."/>
            <person name="Ratcliffe J."/>
            <person name="Seviour R.J."/>
            <person name="Petrovski S."/>
        </authorList>
    </citation>
    <scope>NUCLEOTIDE SEQUENCE</scope>
    <source>
        <strain evidence="11">CON44</strain>
    </source>
</reference>
<keyword evidence="7" id="KW-0812">Transmembrane</keyword>
<keyword evidence="8" id="KW-1133">Transmembrane helix</keyword>
<dbReference type="InterPro" id="IPR007680">
    <property type="entry name" value="Arabino_trans_central"/>
</dbReference>
<dbReference type="InterPro" id="IPR027451">
    <property type="entry name" value="EmbABC_dom1"/>
</dbReference>
<accession>A0A857KQ01</accession>
<dbReference type="Gene3D" id="3.40.190.160">
    <property type="match status" value="1"/>
</dbReference>
<dbReference type="InterPro" id="IPR040920">
    <property type="entry name" value="Arabino_trans_N"/>
</dbReference>
<gene>
    <name evidence="11" type="ORF">GII30_22550</name>
</gene>
<dbReference type="GO" id="GO:0071766">
    <property type="term" value="P:Actinobacterium-type cell wall biogenesis"/>
    <property type="evidence" value="ECO:0007669"/>
    <property type="project" value="InterPro"/>
</dbReference>
<sequence length="1164" mass="123626">MTLSSHQVSRDEHCRLTRFRGSSPSGSSHLDRPGLRFSWVPAVRGTRRDCVSLSWADYDARVPRTPEVTPSDDVSAGKPESQSRLYALIATIAGLVAVAAGVLTPLLPVSTVTATITWPQGQQLSGATPSVTSPLVAQTARDLDIRIPCSLLAQTPADASTVVLATMPPTAPRAKPLGLVVTAGAERVDVSIRNQVPARAPRADLDKCRELHIWANSTDTGARFVGLGPAGTTDPASQPQVAGLFTALSTAQVTGAQGLAARIVVDNRFDSSPSLIKWLVMVVGILAAIAALVAVWMLDRIHGYHRRFARSVSRVRALIPTPVDGAVGFVLVAWHFLGGGTADDGYILNMGRDAQHTGVLANYYRYYGSPEAPFDWYFSFLSHWSEVSTAGVWMRLPALAAGLLSWLLLSRVLLPRLGRTVRHSRWAMLTGAAVFLAFWLPMCSGLRPEPIIVAGTLLTWWAVEVSVVSRRVLPAALAGLTALATLAAAPQGIIALALLFTGARPMIRTLVRRRGEAGLLPLLAPMAAGLAAIVIVVFRDQTLATVAEAVRIRYAVGPTLAWYQEFLRYYFLLVPSPDGSLVRRTPVLLLIAALLVILAIMLRRKRITGVDSAVVWRLVGATLITILLLSFVPAKWTIQFGVFAGFGTALAALACVAVEQAARRTVRNFSLFAAALLFVCAIVAAGRNAWAWPYYFGIPWFDKAPVLAGKQISTAVLVLAVAALLIALWQHLRIDYVADAGFTHDKGAQPARWKVAVASSPIAVIAVVVVLAQLAVFAKAAAARQDTFSIFGTNTSALAGNTCGMADDVLVEPDPNKGMLTPVGTRDVSKALLGTGSVGFEPNGVADELNAKGEIQRQGAMHASGDLTTGLVSYAVNPGTTGGTGPVGINGSTAKLPFGLDPSTTPVLGSANATGAAKLTTGMYQLPTKRSAANPLIVISAAGAIATPDRDGVVSNGQSLTVEFGKNENGQFVQVGRPAPLIDVTKTKGPWRNLRLPMDRVPPAATVLRLVAKDNNLDSTQWLAVTPPRLAQLETLDKVVGSSDPTLIDFPVGAVFGCQRPMSSHDGVSETPKWRILPDTVTAGLQSRTWMSVNGGGPLAVVEALTTPTSMATYLRNDWYQDWGDLQRLDPLDDGAVPATVNTGTESTWGWSRPGAIRVVADDE</sequence>
<evidence type="ECO:0000256" key="8">
    <source>
        <dbReference type="ARBA" id="ARBA00022989"/>
    </source>
</evidence>
<keyword evidence="4" id="KW-1003">Cell membrane</keyword>
<comment type="similarity">
    <text evidence="3">Belongs to the emb family.</text>
</comment>
<evidence type="ECO:0000256" key="3">
    <source>
        <dbReference type="ARBA" id="ARBA00008195"/>
    </source>
</evidence>
<dbReference type="Gene3D" id="2.60.120.610">
    <property type="entry name" value="arabinofuranosyltransferase like domain"/>
    <property type="match status" value="1"/>
</dbReference>
<name>A0A857KQ01_9ACTN</name>
<evidence type="ECO:0000256" key="9">
    <source>
        <dbReference type="ARBA" id="ARBA00023136"/>
    </source>
</evidence>
<dbReference type="GO" id="GO:0071555">
    <property type="term" value="P:cell wall organization"/>
    <property type="evidence" value="ECO:0007669"/>
    <property type="project" value="UniProtKB-KW"/>
</dbReference>
<comment type="subcellular location">
    <subcellularLocation>
        <location evidence="2">Cell membrane</location>
        <topology evidence="2">Multi-pass membrane protein</topology>
    </subcellularLocation>
</comment>
<comment type="function">
    <text evidence="1">Arabinosyl transferase responsible for the polymerization of arabinose into the arabinan of arabinogalactan.</text>
</comment>
<keyword evidence="10" id="KW-0961">Cell wall biogenesis/degradation</keyword>
<keyword evidence="6" id="KW-0808">Transferase</keyword>
<dbReference type="GO" id="GO:0005886">
    <property type="term" value="C:plasma membrane"/>
    <property type="evidence" value="ECO:0007669"/>
    <property type="project" value="UniProtKB-SubCell"/>
</dbReference>
<dbReference type="GO" id="GO:0052636">
    <property type="term" value="F:arabinosyltransferase activity"/>
    <property type="evidence" value="ECO:0007669"/>
    <property type="project" value="InterPro"/>
</dbReference>
<keyword evidence="9" id="KW-0472">Membrane</keyword>
<dbReference type="AlphaFoldDB" id="A0A857KQ01"/>
<evidence type="ECO:0000256" key="1">
    <source>
        <dbReference type="ARBA" id="ARBA00003001"/>
    </source>
</evidence>
<dbReference type="Pfam" id="PF14896">
    <property type="entry name" value="Arabino_trans_C"/>
    <property type="match status" value="1"/>
</dbReference>
<evidence type="ECO:0000256" key="5">
    <source>
        <dbReference type="ARBA" id="ARBA00022676"/>
    </source>
</evidence>
<evidence type="ECO:0000313" key="11">
    <source>
        <dbReference type="EMBL" id="QHN41565.1"/>
    </source>
</evidence>
<dbReference type="Pfam" id="PF17689">
    <property type="entry name" value="Arabino_trans_N"/>
    <property type="match status" value="1"/>
</dbReference>
<protein>
    <submittedName>
        <fullName evidence="11">Arabinosyltransferase</fullName>
    </submittedName>
</protein>
<dbReference type="InterPro" id="IPR032731">
    <property type="entry name" value="Arabino_trans_C"/>
</dbReference>
<organism evidence="11">
    <name type="scientific">Gordonia amarae</name>
    <dbReference type="NCBI Taxonomy" id="36821"/>
    <lineage>
        <taxon>Bacteria</taxon>
        <taxon>Bacillati</taxon>
        <taxon>Actinomycetota</taxon>
        <taxon>Actinomycetes</taxon>
        <taxon>Mycobacteriales</taxon>
        <taxon>Gordoniaceae</taxon>
        <taxon>Gordonia</taxon>
    </lineage>
</organism>
<evidence type="ECO:0000256" key="4">
    <source>
        <dbReference type="ARBA" id="ARBA00022475"/>
    </source>
</evidence>
<evidence type="ECO:0000256" key="7">
    <source>
        <dbReference type="ARBA" id="ARBA00022692"/>
    </source>
</evidence>
<dbReference type="EMBL" id="CP045810">
    <property type="protein sequence ID" value="QHN41565.1"/>
    <property type="molecule type" value="Genomic_DNA"/>
</dbReference>